<dbReference type="InterPro" id="IPR040156">
    <property type="entry name" value="ETF-QO"/>
</dbReference>
<organism evidence="14 15">
    <name type="scientific">Methylomonas subterranea</name>
    <dbReference type="NCBI Taxonomy" id="2952225"/>
    <lineage>
        <taxon>Bacteria</taxon>
        <taxon>Pseudomonadati</taxon>
        <taxon>Pseudomonadota</taxon>
        <taxon>Gammaproteobacteria</taxon>
        <taxon>Methylococcales</taxon>
        <taxon>Methylococcaceae</taxon>
        <taxon>Methylomonas</taxon>
    </lineage>
</organism>
<dbReference type="InterPro" id="IPR049398">
    <property type="entry name" value="ETF-QO/FixC_UQ-bd"/>
</dbReference>
<evidence type="ECO:0000256" key="2">
    <source>
        <dbReference type="ARBA" id="ARBA00002819"/>
    </source>
</evidence>
<evidence type="ECO:0000256" key="4">
    <source>
        <dbReference type="ARBA" id="ARBA00022630"/>
    </source>
</evidence>
<evidence type="ECO:0000313" key="15">
    <source>
        <dbReference type="Proteomes" id="UP001524499"/>
    </source>
</evidence>
<dbReference type="Gene3D" id="3.30.70.20">
    <property type="match status" value="1"/>
</dbReference>
<dbReference type="Pfam" id="PF13450">
    <property type="entry name" value="NAD_binding_8"/>
    <property type="match status" value="1"/>
</dbReference>
<keyword evidence="4 12" id="KW-0285">Flavoprotein</keyword>
<dbReference type="SUPFAM" id="SSF51905">
    <property type="entry name" value="FAD/NAD(P)-binding domain"/>
    <property type="match status" value="1"/>
</dbReference>
<dbReference type="RefSeq" id="WP_256603350.1">
    <property type="nucleotide sequence ID" value="NZ_JANIBJ010000029.1"/>
</dbReference>
<comment type="catalytic activity">
    <reaction evidence="12">
        <text>a ubiquinone + reduced [electron-transfer flavoprotein] = a ubiquinol + oxidized [electron-transfer flavoprotein] + H(+)</text>
        <dbReference type="Rhea" id="RHEA:24052"/>
        <dbReference type="Rhea" id="RHEA-COMP:9565"/>
        <dbReference type="Rhea" id="RHEA-COMP:9566"/>
        <dbReference type="Rhea" id="RHEA-COMP:10685"/>
        <dbReference type="Rhea" id="RHEA-COMP:10686"/>
        <dbReference type="ChEBI" id="CHEBI:15378"/>
        <dbReference type="ChEBI" id="CHEBI:16389"/>
        <dbReference type="ChEBI" id="CHEBI:17976"/>
        <dbReference type="ChEBI" id="CHEBI:57692"/>
        <dbReference type="ChEBI" id="CHEBI:58307"/>
        <dbReference type="EC" id="1.5.5.1"/>
    </reaction>
</comment>
<evidence type="ECO:0000256" key="5">
    <source>
        <dbReference type="ARBA" id="ARBA00022723"/>
    </source>
</evidence>
<dbReference type="Proteomes" id="UP001524499">
    <property type="component" value="Unassembled WGS sequence"/>
</dbReference>
<evidence type="ECO:0000256" key="6">
    <source>
        <dbReference type="ARBA" id="ARBA00022827"/>
    </source>
</evidence>
<keyword evidence="3 12" id="KW-0813">Transport</keyword>
<keyword evidence="5 12" id="KW-0479">Metal-binding</keyword>
<evidence type="ECO:0000256" key="8">
    <source>
        <dbReference type="ARBA" id="ARBA00023002"/>
    </source>
</evidence>
<dbReference type="InterPro" id="IPR017896">
    <property type="entry name" value="4Fe4S_Fe-S-bd"/>
</dbReference>
<feature type="domain" description="4Fe-4S ferredoxin-type" evidence="13">
    <location>
        <begin position="508"/>
        <end position="537"/>
    </location>
</feature>
<dbReference type="InterPro" id="IPR036188">
    <property type="entry name" value="FAD/NAD-bd_sf"/>
</dbReference>
<keyword evidence="6 12" id="KW-0274">FAD</keyword>
<dbReference type="SUPFAM" id="SSF54862">
    <property type="entry name" value="4Fe-4S ferredoxins"/>
    <property type="match status" value="1"/>
</dbReference>
<dbReference type="SUPFAM" id="SSF54373">
    <property type="entry name" value="FAD-linked reductases, C-terminal domain"/>
    <property type="match status" value="1"/>
</dbReference>
<comment type="cofactor">
    <cofactor evidence="12">
        <name>[4Fe-4S] cluster</name>
        <dbReference type="ChEBI" id="CHEBI:49883"/>
    </cofactor>
    <text evidence="12">Binds 1 [4Fe-4S] cluster.</text>
</comment>
<dbReference type="Pfam" id="PF21162">
    <property type="entry name" value="ETFQO_UQ-bd"/>
    <property type="match status" value="1"/>
</dbReference>
<dbReference type="Gene3D" id="3.50.50.60">
    <property type="entry name" value="FAD/NAD(P)-binding domain"/>
    <property type="match status" value="1"/>
</dbReference>
<evidence type="ECO:0000259" key="13">
    <source>
        <dbReference type="PROSITE" id="PS51379"/>
    </source>
</evidence>
<dbReference type="PROSITE" id="PS51379">
    <property type="entry name" value="4FE4S_FER_2"/>
    <property type="match status" value="1"/>
</dbReference>
<keyword evidence="15" id="KW-1185">Reference proteome</keyword>
<dbReference type="Gene3D" id="3.30.9.90">
    <property type="match status" value="1"/>
</dbReference>
<comment type="function">
    <text evidence="2 12">Accepts electrons from ETF and reduces ubiquinone.</text>
</comment>
<protein>
    <recommendedName>
        <fullName evidence="12">Electron transfer flavoprotein-ubiquinone oxidoreductase</fullName>
        <shortName evidence="12">ETF-QO</shortName>
        <ecNumber evidence="12">1.5.5.1</ecNumber>
    </recommendedName>
</protein>
<evidence type="ECO:0000256" key="12">
    <source>
        <dbReference type="RuleBase" id="RU366068"/>
    </source>
</evidence>
<dbReference type="InterPro" id="IPR007859">
    <property type="entry name" value="ETF-QO/FixX_C"/>
</dbReference>
<keyword evidence="8 12" id="KW-0560">Oxidoreductase</keyword>
<evidence type="ECO:0000313" key="14">
    <source>
        <dbReference type="EMBL" id="MCQ8105396.1"/>
    </source>
</evidence>
<reference evidence="14 15" key="1">
    <citation type="submission" date="2022-07" db="EMBL/GenBank/DDBJ databases">
        <title>Methylomonas rivi sp. nov., Methylomonas rosea sp. nov., Methylomonas aureus sp. nov. and Methylomonas subterranea sp. nov., four novel methanotrophs isolated from a freshwater creek and the deep terrestrial subsurface.</title>
        <authorList>
            <person name="Abin C."/>
            <person name="Sankaranarayanan K."/>
            <person name="Garner C."/>
            <person name="Sindelar R."/>
            <person name="Kotary K."/>
            <person name="Garner R."/>
            <person name="Barclay S."/>
            <person name="Lawson P."/>
            <person name="Krumholz L."/>
        </authorList>
    </citation>
    <scope>NUCLEOTIDE SEQUENCE [LARGE SCALE GENOMIC DNA]</scope>
    <source>
        <strain evidence="14 15">SURF-2</strain>
    </source>
</reference>
<dbReference type="PANTHER" id="PTHR10617:SF107">
    <property type="entry name" value="ELECTRON TRANSFER FLAVOPROTEIN-UBIQUINONE OXIDOREDUCTASE, MITOCHONDRIAL"/>
    <property type="match status" value="1"/>
</dbReference>
<comment type="caution">
    <text evidence="14">The sequence shown here is derived from an EMBL/GenBank/DDBJ whole genome shotgun (WGS) entry which is preliminary data.</text>
</comment>
<keyword evidence="7 12" id="KW-0249">Electron transport</keyword>
<keyword evidence="11 12" id="KW-0830">Ubiquinone</keyword>
<gene>
    <name evidence="14" type="ORF">NP590_14870</name>
</gene>
<dbReference type="EC" id="1.5.5.1" evidence="12"/>
<accession>A0ABT1TIU5</accession>
<evidence type="ECO:0000256" key="1">
    <source>
        <dbReference type="ARBA" id="ARBA00001974"/>
    </source>
</evidence>
<evidence type="ECO:0000256" key="3">
    <source>
        <dbReference type="ARBA" id="ARBA00022448"/>
    </source>
</evidence>
<evidence type="ECO:0000256" key="10">
    <source>
        <dbReference type="ARBA" id="ARBA00023014"/>
    </source>
</evidence>
<dbReference type="EMBL" id="JANIBJ010000029">
    <property type="protein sequence ID" value="MCQ8105396.1"/>
    <property type="molecule type" value="Genomic_DNA"/>
</dbReference>
<dbReference type="PRINTS" id="PR00420">
    <property type="entry name" value="RNGMNOXGNASE"/>
</dbReference>
<evidence type="ECO:0000256" key="11">
    <source>
        <dbReference type="ARBA" id="ARBA00023075"/>
    </source>
</evidence>
<keyword evidence="10 12" id="KW-0411">Iron-sulfur</keyword>
<evidence type="ECO:0000256" key="7">
    <source>
        <dbReference type="ARBA" id="ARBA00022982"/>
    </source>
</evidence>
<keyword evidence="9 12" id="KW-0408">Iron</keyword>
<name>A0ABT1TIU5_9GAMM</name>
<evidence type="ECO:0000256" key="9">
    <source>
        <dbReference type="ARBA" id="ARBA00023004"/>
    </source>
</evidence>
<proteinExistence type="predicted"/>
<sequence length="548" mass="59113">MERESVAFDVAIVGAGPAGLAAAIKIKQLAGERGLDVSVCVLEKGSEVGAHILSGALLEIKALEALFPAWRDLQAPVGVTVAEEELCYLAGSQHAVKFPDFAVPKPLRNHGHYVVSLANLCRWLGKQAEGLGVDIFAGFAADSLLYREDGGIAGVVTGDMGLDKQGRQKPGFQAGIEVRAKYTLFAEGCHGHLGKQLTERYCLREGADPQHYGIGIKEVWKIDAAKHRPGNVLHTFGWPLDGSSEGGGFLYHLDGQQVALGFIVGLNYANPHLNPYQEMQRWKLHAKIKPLLEGGTRLAYGARALNKGGWQSLPRMSFPGGLLLGCDAGLLNPAKLRGIHNALRSGMLAAETVLESFAAGDGAELDNFEQKFRASPIYSELYQARNVAPALSKWGPLLGGAFFWLDQNLLAGRLPFTLRKPRADHAVLKAAAACPPIDYPCPDGKISFDLMASVALSNTHHEADQPCHLQLRDADVPLAVNWPQYAEPAQRYCPAKVYEVVADANGNRGLVINAQNCVHCKTCDIKDPAQNIDWRPPEGGGGPNYTNM</sequence>
<dbReference type="PANTHER" id="PTHR10617">
    <property type="entry name" value="ELECTRON TRANSFER FLAVOPROTEIN-UBIQUINONE OXIDOREDUCTASE"/>
    <property type="match status" value="1"/>
</dbReference>
<comment type="cofactor">
    <cofactor evidence="1 12">
        <name>FAD</name>
        <dbReference type="ChEBI" id="CHEBI:57692"/>
    </cofactor>
</comment>
<dbReference type="Pfam" id="PF05187">
    <property type="entry name" value="Fer4_ETF_QO"/>
    <property type="match status" value="1"/>
</dbReference>